<reference evidence="2 4" key="1">
    <citation type="submission" date="2016-02" db="EMBL/GenBank/DDBJ databases">
        <authorList>
            <person name="Wen L."/>
            <person name="He K."/>
            <person name="Yang H."/>
        </authorList>
    </citation>
    <scope>NUCLEOTIDE SEQUENCE [LARGE SCALE GENOMIC DNA]</scope>
    <source>
        <strain evidence="2 4">MJR8628A</strain>
    </source>
</reference>
<accession>A0A135YNP8</accession>
<evidence type="ECO:0008006" key="6">
    <source>
        <dbReference type="Google" id="ProtNLM"/>
    </source>
</evidence>
<feature type="transmembrane region" description="Helical" evidence="1">
    <location>
        <begin position="101"/>
        <end position="119"/>
    </location>
</feature>
<feature type="transmembrane region" description="Helical" evidence="1">
    <location>
        <begin position="43"/>
        <end position="64"/>
    </location>
</feature>
<feature type="transmembrane region" description="Helical" evidence="1">
    <location>
        <begin position="16"/>
        <end position="37"/>
    </location>
</feature>
<keyword evidence="1" id="KW-1133">Transmembrane helix</keyword>
<dbReference type="GeneID" id="79842274"/>
<dbReference type="EMBL" id="LSQZ01000083">
    <property type="protein sequence ID" value="KXI11045.1"/>
    <property type="molecule type" value="Genomic_DNA"/>
</dbReference>
<dbReference type="Proteomes" id="UP000070326">
    <property type="component" value="Unassembled WGS sequence"/>
</dbReference>
<sequence>MKNREEKLSYLRKKDFISIFITTVVSAFIFLFINEYFVGTTEAIIFSYIGVIGGIITVIVSYFESKSNDPFVTGKTLTFGVINSFIGAGVVILLTSFRFGLIPSLIVIDIIIIMSRELGRKSREKMLDKFINKTGTIIKNNGNGKYVMDLNSKRVTVYSKDNLAIGGMVKVSELKGTCIYVEVFA</sequence>
<evidence type="ECO:0000256" key="1">
    <source>
        <dbReference type="SAM" id="Phobius"/>
    </source>
</evidence>
<feature type="transmembrane region" description="Helical" evidence="1">
    <location>
        <begin position="76"/>
        <end position="95"/>
    </location>
</feature>
<name>A0A135YNP8_9FIRM</name>
<dbReference type="PATRIC" id="fig|1261.3.peg.744"/>
<protein>
    <recommendedName>
        <fullName evidence="6">NfeD-like C-terminal domain-containing protein</fullName>
    </recommendedName>
</protein>
<keyword evidence="1" id="KW-0812">Transmembrane</keyword>
<evidence type="ECO:0000313" key="4">
    <source>
        <dbReference type="Proteomes" id="UP000070326"/>
    </source>
</evidence>
<keyword evidence="1" id="KW-0472">Membrane</keyword>
<gene>
    <name evidence="2" type="ORF">HMPREF3195_01488</name>
    <name evidence="3" type="ORF">NCTC11460_01451</name>
</gene>
<evidence type="ECO:0000313" key="5">
    <source>
        <dbReference type="Proteomes" id="UP000255101"/>
    </source>
</evidence>
<dbReference type="Proteomes" id="UP000255101">
    <property type="component" value="Unassembled WGS sequence"/>
</dbReference>
<dbReference type="AlphaFoldDB" id="A0A135YNP8"/>
<evidence type="ECO:0000313" key="3">
    <source>
        <dbReference type="EMBL" id="SUB61511.1"/>
    </source>
</evidence>
<reference evidence="3 5" key="2">
    <citation type="submission" date="2018-06" db="EMBL/GenBank/DDBJ databases">
        <authorList>
            <consortium name="Pathogen Informatics"/>
            <person name="Doyle S."/>
        </authorList>
    </citation>
    <scope>NUCLEOTIDE SEQUENCE [LARGE SCALE GENOMIC DNA]</scope>
    <source>
        <strain evidence="3 5">NCTC11460</strain>
    </source>
</reference>
<proteinExistence type="predicted"/>
<organism evidence="2 4">
    <name type="scientific">Peptostreptococcus anaerobius</name>
    <dbReference type="NCBI Taxonomy" id="1261"/>
    <lineage>
        <taxon>Bacteria</taxon>
        <taxon>Bacillati</taxon>
        <taxon>Bacillota</taxon>
        <taxon>Clostridia</taxon>
        <taxon>Peptostreptococcales</taxon>
        <taxon>Peptostreptococcaceae</taxon>
        <taxon>Peptostreptococcus</taxon>
    </lineage>
</organism>
<dbReference type="EMBL" id="UGTB01000004">
    <property type="protein sequence ID" value="SUB61511.1"/>
    <property type="molecule type" value="Genomic_DNA"/>
</dbReference>
<evidence type="ECO:0000313" key="2">
    <source>
        <dbReference type="EMBL" id="KXI11045.1"/>
    </source>
</evidence>
<dbReference type="RefSeq" id="WP_002843235.1">
    <property type="nucleotide sequence ID" value="NZ_CAMPYD010000033.1"/>
</dbReference>